<evidence type="ECO:0000313" key="3">
    <source>
        <dbReference type="EMBL" id="BAD40590.1"/>
    </source>
</evidence>
<reference evidence="3 4" key="1">
    <citation type="journal article" date="2004" name="Nucleic Acids Res.">
        <title>Genome sequence of Symbiobacterium thermophilum, an uncultivable bacterium that depends on microbial commensalism.</title>
        <authorList>
            <person name="Ueda K."/>
            <person name="Yamashita A."/>
            <person name="Ishikawa J."/>
            <person name="Shimada M."/>
            <person name="Watsuji T."/>
            <person name="Morimura K."/>
            <person name="Ikeda H."/>
            <person name="Hattori M."/>
            <person name="Beppu T."/>
        </authorList>
    </citation>
    <scope>NUCLEOTIDE SEQUENCE [LARGE SCALE GENOMIC DNA]</scope>
    <source>
        <strain evidence="4">T / IAM 14863</strain>
    </source>
</reference>
<keyword evidence="1" id="KW-0677">Repeat</keyword>
<evidence type="ECO:0000256" key="1">
    <source>
        <dbReference type="ARBA" id="ARBA00022737"/>
    </source>
</evidence>
<name>Q67P03_SYMTH</name>
<dbReference type="Proteomes" id="UP000000417">
    <property type="component" value="Chromosome"/>
</dbReference>
<dbReference type="InterPro" id="IPR027417">
    <property type="entry name" value="P-loop_NTPase"/>
</dbReference>
<dbReference type="EMBL" id="AP006840">
    <property type="protein sequence ID" value="BAD40590.1"/>
    <property type="molecule type" value="Genomic_DNA"/>
</dbReference>
<dbReference type="InterPro" id="IPR056884">
    <property type="entry name" value="NPHP3-like_N"/>
</dbReference>
<dbReference type="InterPro" id="IPR003593">
    <property type="entry name" value="AAA+_ATPase"/>
</dbReference>
<dbReference type="eggNOG" id="COG1618">
    <property type="taxonomic scope" value="Bacteria"/>
</dbReference>
<accession>Q67P03</accession>
<dbReference type="CDD" id="cd00009">
    <property type="entry name" value="AAA"/>
    <property type="match status" value="1"/>
</dbReference>
<dbReference type="AlphaFoldDB" id="Q67P03"/>
<dbReference type="HOGENOM" id="CLU_063820_0_0_9"/>
<dbReference type="Gene3D" id="3.40.50.300">
    <property type="entry name" value="P-loop containing nucleotide triphosphate hydrolases"/>
    <property type="match status" value="1"/>
</dbReference>
<dbReference type="SUPFAM" id="SSF52540">
    <property type="entry name" value="P-loop containing nucleoside triphosphate hydrolases"/>
    <property type="match status" value="3"/>
</dbReference>
<dbReference type="STRING" id="292459.STH1605"/>
<feature type="domain" description="AAA+ ATPase" evidence="2">
    <location>
        <begin position="35"/>
        <end position="275"/>
    </location>
</feature>
<protein>
    <submittedName>
        <fullName evidence="3">ATPase</fullName>
    </submittedName>
</protein>
<dbReference type="SMART" id="SM00382">
    <property type="entry name" value="AAA"/>
    <property type="match status" value="1"/>
</dbReference>
<evidence type="ECO:0000313" key="4">
    <source>
        <dbReference type="Proteomes" id="UP000000417"/>
    </source>
</evidence>
<dbReference type="KEGG" id="sth:STH1605"/>
<organism evidence="3 4">
    <name type="scientific">Symbiobacterium thermophilum (strain DSM 24528 / JCM 14929 / IAM 14863 / T)</name>
    <dbReference type="NCBI Taxonomy" id="292459"/>
    <lineage>
        <taxon>Bacteria</taxon>
        <taxon>Bacillati</taxon>
        <taxon>Bacillota</taxon>
        <taxon>Clostridia</taxon>
        <taxon>Eubacteriales</taxon>
        <taxon>Symbiobacteriaceae</taxon>
        <taxon>Symbiobacterium</taxon>
    </lineage>
</organism>
<dbReference type="Pfam" id="PF24883">
    <property type="entry name" value="NPHP3_N"/>
    <property type="match status" value="1"/>
</dbReference>
<proteinExistence type="predicted"/>
<gene>
    <name evidence="3" type="ordered locus">STH1605</name>
</gene>
<evidence type="ECO:0000259" key="2">
    <source>
        <dbReference type="SMART" id="SM00382"/>
    </source>
</evidence>
<keyword evidence="4" id="KW-1185">Reference proteome</keyword>
<sequence>MCTMTRPGAVSHYFAGANTPGGFFSRYDQIAPADARKVFILKGGPGTGKSTFMKRIAEELLALGHDVEYFHCSADNEGIDAIYVPAADAAVLDGTAPHVVDPKYPGAVEEIINLGQFWDERALRSPEAKERIIRLTRGYKFWFQRANEARRAAQAWLDEWAAYHRACLDEDRMQAAGEAILAELFRGAPADGQDSTDPAPGRPGRARRLFASAITHGGPRSFLGPVFNGVRRRFVLVGPPGTGKKTIVQRVVDAALARGLDADVFHCTMYPERPDHVRLRALSAGVISSSWAHEYTPGPGDEVIDTGAFVDPAKLASYADAVAGAEAAYRAALRREVEHLGRAKAVHDELEQCYLPHMDFDGIERVRRETLERILACIAEGQADTGA</sequence>